<keyword evidence="5" id="KW-0274">FAD</keyword>
<dbReference type="Proteomes" id="UP000254720">
    <property type="component" value="Unassembled WGS sequence"/>
</dbReference>
<evidence type="ECO:0000256" key="2">
    <source>
        <dbReference type="ARBA" id="ARBA00007801"/>
    </source>
</evidence>
<dbReference type="AlphaFoldDB" id="A0A370GI96"/>
<dbReference type="InterPro" id="IPR036188">
    <property type="entry name" value="FAD/NAD-bd_sf"/>
</dbReference>
<keyword evidence="4" id="KW-0285">Flavoprotein</keyword>
<dbReference type="PRINTS" id="PR00420">
    <property type="entry name" value="RNGMNOXGNASE"/>
</dbReference>
<evidence type="ECO:0000256" key="3">
    <source>
        <dbReference type="ARBA" id="ARBA00020059"/>
    </source>
</evidence>
<comment type="caution">
    <text evidence="8">The sequence shown here is derived from an EMBL/GenBank/DDBJ whole genome shotgun (WGS) entry which is preliminary data.</text>
</comment>
<dbReference type="Gene3D" id="3.40.30.120">
    <property type="match status" value="1"/>
</dbReference>
<dbReference type="Gene3D" id="3.30.70.2450">
    <property type="match status" value="1"/>
</dbReference>
<evidence type="ECO:0000256" key="4">
    <source>
        <dbReference type="ARBA" id="ARBA00022630"/>
    </source>
</evidence>
<dbReference type="SUPFAM" id="SSF51905">
    <property type="entry name" value="FAD/NAD(P)-binding domain"/>
    <property type="match status" value="1"/>
</dbReference>
<comment type="function">
    <text evidence="6">Serves to protect the cell against DNA damage by alkyl hydroperoxides. It can use either NADH or NADPH as electron donor for direct reduction of redox dyes or of alkyl hydroperoxides when combined with the AhpC protein.</text>
</comment>
<evidence type="ECO:0000256" key="6">
    <source>
        <dbReference type="ARBA" id="ARBA00024806"/>
    </source>
</evidence>
<proteinExistence type="inferred from homology"/>
<dbReference type="InterPro" id="IPR002938">
    <property type="entry name" value="FAD-bd"/>
</dbReference>
<organism evidence="8 9">
    <name type="scientific">Aquicella lusitana</name>
    <dbReference type="NCBI Taxonomy" id="254246"/>
    <lineage>
        <taxon>Bacteria</taxon>
        <taxon>Pseudomonadati</taxon>
        <taxon>Pseudomonadota</taxon>
        <taxon>Gammaproteobacteria</taxon>
        <taxon>Legionellales</taxon>
        <taxon>Coxiellaceae</taxon>
        <taxon>Aquicella</taxon>
    </lineage>
</organism>
<evidence type="ECO:0000256" key="1">
    <source>
        <dbReference type="ARBA" id="ARBA00001974"/>
    </source>
</evidence>
<sequence length="526" mass="58977">MNDLLPVLIVGAGPTGLMAACELARRGIAFRIIDKNTDRVLTSNAAWIQAGTMELLGTLGLAESFLKVGHPCHAINLYIGGEPLTQISFNGINSTYPFILMLPQSETERLLIEYMKTFNQHVEYSTELIDLQQNDDVILATVKLANGTIETIMCQYLLGCDGANSTVRTRCGIFFPGEDLTEQFVVADAQIDSYMAKDEVHVFVDKETVFIASPLSGNQYRIIANLHLTYPRKFFTEREVIEIAQERAHGAYYVKNASWISPFWIHGKIAKIMRKHSIFLLGDAAHTHSPVGGQGMNTGMQDACNLAWKLALVINGKAKSRLLDSYQAERQPIVQEVVNQTEDFTKMILFDKTTLAKLRKFSKAIQQDTTLSQAIATQIAQIHIQYKDSPIIEYGTREHSPKPGERAPNVFISSSEHLFDYFQNPLHNVLLFMGTSVLSESNQKAIRLFQQSLSPYSDLIKLHIIALSALDNVDATIIDRDGIIHKKYAVEKPALFIVRPDQVISYYTDQLDPSSLNVFFENFYAT</sequence>
<accession>A0A370GI96</accession>
<dbReference type="GO" id="GO:0016709">
    <property type="term" value="F:oxidoreductase activity, acting on paired donors, with incorporation or reduction of molecular oxygen, NAD(P)H as one donor, and incorporation of one atom of oxygen"/>
    <property type="evidence" value="ECO:0007669"/>
    <property type="project" value="UniProtKB-ARBA"/>
</dbReference>
<dbReference type="PANTHER" id="PTHR43004">
    <property type="entry name" value="TRK SYSTEM POTASSIUM UPTAKE PROTEIN"/>
    <property type="match status" value="1"/>
</dbReference>
<name>A0A370GI96_9COXI</name>
<dbReference type="PANTHER" id="PTHR43004:SF19">
    <property type="entry name" value="BINDING MONOOXYGENASE, PUTATIVE (JCVI)-RELATED"/>
    <property type="match status" value="1"/>
</dbReference>
<reference evidence="8 9" key="1">
    <citation type="submission" date="2018-07" db="EMBL/GenBank/DDBJ databases">
        <title>Genomic Encyclopedia of Type Strains, Phase IV (KMG-IV): sequencing the most valuable type-strain genomes for metagenomic binning, comparative biology and taxonomic classification.</title>
        <authorList>
            <person name="Goeker M."/>
        </authorList>
    </citation>
    <scope>NUCLEOTIDE SEQUENCE [LARGE SCALE GENOMIC DNA]</scope>
    <source>
        <strain evidence="8 9">DSM 16500</strain>
    </source>
</reference>
<comment type="similarity">
    <text evidence="2">Belongs to the PheA/TfdB FAD monooxygenase family.</text>
</comment>
<dbReference type="EMBL" id="QQAX01000011">
    <property type="protein sequence ID" value="RDI43371.1"/>
    <property type="molecule type" value="Genomic_DNA"/>
</dbReference>
<keyword evidence="9" id="KW-1185">Reference proteome</keyword>
<dbReference type="InterPro" id="IPR036249">
    <property type="entry name" value="Thioredoxin-like_sf"/>
</dbReference>
<dbReference type="RefSeq" id="WP_114834405.1">
    <property type="nucleotide sequence ID" value="NZ_LR699114.1"/>
</dbReference>
<dbReference type="Gene3D" id="3.50.50.60">
    <property type="entry name" value="FAD/NAD(P)-binding domain"/>
    <property type="match status" value="1"/>
</dbReference>
<protein>
    <recommendedName>
        <fullName evidence="3">Alkyl hydroperoxide reductase subunit F</fullName>
    </recommendedName>
</protein>
<evidence type="ECO:0000313" key="9">
    <source>
        <dbReference type="Proteomes" id="UP000254720"/>
    </source>
</evidence>
<evidence type="ECO:0000256" key="5">
    <source>
        <dbReference type="ARBA" id="ARBA00022827"/>
    </source>
</evidence>
<evidence type="ECO:0000313" key="8">
    <source>
        <dbReference type="EMBL" id="RDI43371.1"/>
    </source>
</evidence>
<dbReference type="SUPFAM" id="SSF52833">
    <property type="entry name" value="Thioredoxin-like"/>
    <property type="match status" value="1"/>
</dbReference>
<dbReference type="InterPro" id="IPR050641">
    <property type="entry name" value="RIFMO-like"/>
</dbReference>
<evidence type="ECO:0000259" key="7">
    <source>
        <dbReference type="Pfam" id="PF01494"/>
    </source>
</evidence>
<dbReference type="GO" id="GO:0071949">
    <property type="term" value="F:FAD binding"/>
    <property type="evidence" value="ECO:0007669"/>
    <property type="project" value="InterPro"/>
</dbReference>
<feature type="domain" description="FAD-binding" evidence="7">
    <location>
        <begin position="6"/>
        <end position="340"/>
    </location>
</feature>
<gene>
    <name evidence="8" type="ORF">C8D86_11127</name>
</gene>
<dbReference type="OrthoDB" id="8672648at2"/>
<dbReference type="Pfam" id="PF01494">
    <property type="entry name" value="FAD_binding_3"/>
    <property type="match status" value="1"/>
</dbReference>
<comment type="cofactor">
    <cofactor evidence="1">
        <name>FAD</name>
        <dbReference type="ChEBI" id="CHEBI:57692"/>
    </cofactor>
</comment>